<dbReference type="OMA" id="RGHVAFH"/>
<evidence type="ECO:0000256" key="3">
    <source>
        <dbReference type="ARBA" id="ARBA00005526"/>
    </source>
</evidence>
<comment type="similarity">
    <text evidence="3 8">Belongs to the glucosamine/galactosamine-6-phosphate isomerase family.</text>
</comment>
<dbReference type="NCBIfam" id="TIGR00502">
    <property type="entry name" value="nagB"/>
    <property type="match status" value="1"/>
</dbReference>
<organism evidence="10 11">
    <name type="scientific">Trichoplax adhaerens</name>
    <name type="common">Trichoplax reptans</name>
    <dbReference type="NCBI Taxonomy" id="10228"/>
    <lineage>
        <taxon>Eukaryota</taxon>
        <taxon>Metazoa</taxon>
        <taxon>Placozoa</taxon>
        <taxon>Uniplacotomia</taxon>
        <taxon>Trichoplacea</taxon>
        <taxon>Trichoplacidae</taxon>
        <taxon>Trichoplax</taxon>
    </lineage>
</organism>
<dbReference type="GO" id="GO:0006046">
    <property type="term" value="P:N-acetylglucosamine catabolic process"/>
    <property type="evidence" value="ECO:0000318"/>
    <property type="project" value="GO_Central"/>
</dbReference>
<dbReference type="CTD" id="6759405"/>
<dbReference type="CDD" id="cd01399">
    <property type="entry name" value="GlcN6P_deaminase"/>
    <property type="match status" value="1"/>
</dbReference>
<dbReference type="RefSeq" id="XP_002118174.1">
    <property type="nucleotide sequence ID" value="XM_002118138.1"/>
</dbReference>
<evidence type="ECO:0000256" key="5">
    <source>
        <dbReference type="ARBA" id="ARBA00022490"/>
    </source>
</evidence>
<dbReference type="PANTHER" id="PTHR11280:SF5">
    <property type="entry name" value="GLUCOSAMINE-6-PHOSPHATE ISOMERASE"/>
    <property type="match status" value="1"/>
</dbReference>
<keyword evidence="7 8" id="KW-0119">Carbohydrate metabolism</keyword>
<dbReference type="AlphaFoldDB" id="B3SD61"/>
<dbReference type="Proteomes" id="UP000009022">
    <property type="component" value="Unassembled WGS sequence"/>
</dbReference>
<dbReference type="InterPro" id="IPR018321">
    <property type="entry name" value="Glucosamine6P_isomerase_CS"/>
</dbReference>
<dbReference type="Gene3D" id="3.40.50.1360">
    <property type="match status" value="1"/>
</dbReference>
<dbReference type="PhylomeDB" id="B3SD61"/>
<reference evidence="10 11" key="1">
    <citation type="journal article" date="2008" name="Nature">
        <title>The Trichoplax genome and the nature of placozoans.</title>
        <authorList>
            <person name="Srivastava M."/>
            <person name="Begovic E."/>
            <person name="Chapman J."/>
            <person name="Putnam N.H."/>
            <person name="Hellsten U."/>
            <person name="Kawashima T."/>
            <person name="Kuo A."/>
            <person name="Mitros T."/>
            <person name="Salamov A."/>
            <person name="Carpenter M.L."/>
            <person name="Signorovitch A.Y."/>
            <person name="Moreno M.A."/>
            <person name="Kamm K."/>
            <person name="Grimwood J."/>
            <person name="Schmutz J."/>
            <person name="Shapiro H."/>
            <person name="Grigoriev I.V."/>
            <person name="Buss L.W."/>
            <person name="Schierwater B."/>
            <person name="Dellaporta S.L."/>
            <person name="Rokhsar D.S."/>
        </authorList>
    </citation>
    <scope>NUCLEOTIDE SEQUENCE [LARGE SCALE GENOMIC DNA]</scope>
    <source>
        <strain evidence="10 11">Grell-BS-1999</strain>
    </source>
</reference>
<feature type="domain" description="Glucosamine/galactosamine-6-phosphate isomerase" evidence="9">
    <location>
        <begin position="16"/>
        <end position="232"/>
    </location>
</feature>
<dbReference type="KEGG" id="tad:TRIADDRAFT_33724"/>
<dbReference type="InterPro" id="IPR004547">
    <property type="entry name" value="Glucosamine6P_isomerase"/>
</dbReference>
<dbReference type="PANTHER" id="PTHR11280">
    <property type="entry name" value="GLUCOSAMINE-6-PHOSPHATE ISOMERASE"/>
    <property type="match status" value="1"/>
</dbReference>
<gene>
    <name evidence="10" type="ORF">TRIADDRAFT_33724</name>
</gene>
<dbReference type="GeneID" id="6759405"/>
<dbReference type="GO" id="GO:0005975">
    <property type="term" value="P:carbohydrate metabolic process"/>
    <property type="evidence" value="ECO:0007669"/>
    <property type="project" value="InterPro"/>
</dbReference>
<comment type="subcellular location">
    <subcellularLocation>
        <location evidence="2 8">Cytoplasm</location>
    </subcellularLocation>
</comment>
<dbReference type="Pfam" id="PF01182">
    <property type="entry name" value="Glucosamine_iso"/>
    <property type="match status" value="1"/>
</dbReference>
<dbReference type="EC" id="3.5.99.6" evidence="8"/>
<dbReference type="InterPro" id="IPR037171">
    <property type="entry name" value="NagB/RpiA_transferase-like"/>
</dbReference>
<keyword evidence="11" id="KW-1185">Reference proteome</keyword>
<comment type="subunit">
    <text evidence="4 8">Homohexamer.</text>
</comment>
<protein>
    <recommendedName>
        <fullName evidence="8">Glucosamine-6-phosphate isomerase</fullName>
        <ecNumber evidence="8">3.5.99.6</ecNumber>
    </recommendedName>
    <alternativeName>
        <fullName evidence="8">Glucosamine-6-phosphate isomerase</fullName>
    </alternativeName>
</protein>
<proteinExistence type="inferred from homology"/>
<dbReference type="STRING" id="10228.B3SD61"/>
<dbReference type="GO" id="GO:0004342">
    <property type="term" value="F:glucosamine-6-phosphate deaminase activity"/>
    <property type="evidence" value="ECO:0000318"/>
    <property type="project" value="GO_Central"/>
</dbReference>
<evidence type="ECO:0000313" key="11">
    <source>
        <dbReference type="Proteomes" id="UP000009022"/>
    </source>
</evidence>
<evidence type="ECO:0000259" key="9">
    <source>
        <dbReference type="Pfam" id="PF01182"/>
    </source>
</evidence>
<evidence type="ECO:0000256" key="1">
    <source>
        <dbReference type="ARBA" id="ARBA00000644"/>
    </source>
</evidence>
<dbReference type="eggNOG" id="KOG3148">
    <property type="taxonomic scope" value="Eukaryota"/>
</dbReference>
<dbReference type="FunCoup" id="B3SD61">
    <property type="interactions" value="1505"/>
</dbReference>
<evidence type="ECO:0000256" key="8">
    <source>
        <dbReference type="RuleBase" id="RU361197"/>
    </source>
</evidence>
<accession>B3SD61</accession>
<evidence type="ECO:0000313" key="10">
    <source>
        <dbReference type="EMBL" id="EDV19323.1"/>
    </source>
</evidence>
<evidence type="ECO:0000256" key="4">
    <source>
        <dbReference type="ARBA" id="ARBA00011643"/>
    </source>
</evidence>
<dbReference type="GO" id="GO:0005737">
    <property type="term" value="C:cytoplasm"/>
    <property type="evidence" value="ECO:0000318"/>
    <property type="project" value="GO_Central"/>
</dbReference>
<dbReference type="GO" id="GO:0006043">
    <property type="term" value="P:glucosamine catabolic process"/>
    <property type="evidence" value="ECO:0000318"/>
    <property type="project" value="GO_Central"/>
</dbReference>
<keyword evidence="5 8" id="KW-0963">Cytoplasm</keyword>
<dbReference type="SUPFAM" id="SSF100950">
    <property type="entry name" value="NagB/RpiA/CoA transferase-like"/>
    <property type="match status" value="1"/>
</dbReference>
<dbReference type="OrthoDB" id="7663298at2759"/>
<dbReference type="FunFam" id="3.40.50.1360:FF:000004">
    <property type="entry name" value="Glucosamine-6-phosphate isomerase"/>
    <property type="match status" value="1"/>
</dbReference>
<dbReference type="HAMAP" id="MF_01241">
    <property type="entry name" value="GlcN6P_deamin"/>
    <property type="match status" value="1"/>
</dbReference>
<name>B3SD61_TRIAD</name>
<evidence type="ECO:0000256" key="6">
    <source>
        <dbReference type="ARBA" id="ARBA00022801"/>
    </source>
</evidence>
<dbReference type="GO" id="GO:0019262">
    <property type="term" value="P:N-acetylneuraminate catabolic process"/>
    <property type="evidence" value="ECO:0000318"/>
    <property type="project" value="GO_Central"/>
</dbReference>
<dbReference type="GO" id="GO:0042802">
    <property type="term" value="F:identical protein binding"/>
    <property type="evidence" value="ECO:0000318"/>
    <property type="project" value="GO_Central"/>
</dbReference>
<comment type="catalytic activity">
    <reaction evidence="1 8">
        <text>alpha-D-glucosamine 6-phosphate + H2O = beta-D-fructose 6-phosphate + NH4(+)</text>
        <dbReference type="Rhea" id="RHEA:12172"/>
        <dbReference type="ChEBI" id="CHEBI:15377"/>
        <dbReference type="ChEBI" id="CHEBI:28938"/>
        <dbReference type="ChEBI" id="CHEBI:57634"/>
        <dbReference type="ChEBI" id="CHEBI:75989"/>
        <dbReference type="EC" id="3.5.99.6"/>
    </reaction>
</comment>
<keyword evidence="6 8" id="KW-0378">Hydrolase</keyword>
<dbReference type="PROSITE" id="PS01161">
    <property type="entry name" value="GLC_GALNAC_ISOMERASE"/>
    <property type="match status" value="1"/>
</dbReference>
<evidence type="ECO:0000256" key="7">
    <source>
        <dbReference type="ARBA" id="ARBA00023277"/>
    </source>
</evidence>
<dbReference type="HOGENOM" id="CLU_049611_0_1_1"/>
<dbReference type="InterPro" id="IPR006148">
    <property type="entry name" value="Glc/Gal-6P_isomerase"/>
</dbReference>
<evidence type="ECO:0000256" key="2">
    <source>
        <dbReference type="ARBA" id="ARBA00004496"/>
    </source>
</evidence>
<sequence>MRLVILDDYDKASLWAAKYIMNAINGFKPSQTKSNFVLGLPTGSSPLGTYKYLIQFFKEGMVSFKNVITFNMDEYVGLPRDHCQSYHTYMWDNFFKHIDINPANVHIPDGNAPDLIVECNNYEKAIDQAGGIDLFLGGIGTDGHIAFNEPGSSLASKTRLKSLAADTIASNARFFEGDIQKVPKMAITVGVKTVMSANEVVMIIICGGHKSFALHMAIEEGVSHMWTVSAFQQHPRCTFVVDEDATLELKVKTVKYFKGLMEVHNKLVEPRVPSSFTAP</sequence>
<dbReference type="InParanoid" id="B3SD61"/>
<dbReference type="EMBL" id="DS985276">
    <property type="protein sequence ID" value="EDV19323.1"/>
    <property type="molecule type" value="Genomic_DNA"/>
</dbReference>